<dbReference type="HAMAP" id="MF_00446">
    <property type="entry name" value="PanD"/>
    <property type="match status" value="1"/>
</dbReference>
<evidence type="ECO:0000256" key="1">
    <source>
        <dbReference type="HAMAP-Rule" id="MF_00446"/>
    </source>
</evidence>
<feature type="binding site" evidence="1 3">
    <location>
        <begin position="72"/>
        <end position="74"/>
    </location>
    <ligand>
        <name>substrate</name>
    </ligand>
</feature>
<dbReference type="CDD" id="cd06919">
    <property type="entry name" value="Asp_decarbox"/>
    <property type="match status" value="1"/>
</dbReference>
<evidence type="ECO:0000256" key="4">
    <source>
        <dbReference type="PIRSR" id="PIRSR006246-3"/>
    </source>
</evidence>
<dbReference type="InterPro" id="IPR009010">
    <property type="entry name" value="Asp_de-COase-like_dom_sf"/>
</dbReference>
<protein>
    <recommendedName>
        <fullName evidence="1">Aspartate 1-decarboxylase</fullName>
        <ecNumber evidence="1">4.1.1.11</ecNumber>
    </recommendedName>
    <alternativeName>
        <fullName evidence="1">Aspartate alpha-decarboxylase</fullName>
    </alternativeName>
    <component>
        <recommendedName>
            <fullName evidence="1">Aspartate 1-decarboxylase beta chain</fullName>
        </recommendedName>
    </component>
    <component>
        <recommendedName>
            <fullName evidence="1">Aspartate 1-decarboxylase alpha chain</fullName>
        </recommendedName>
    </component>
</protein>
<dbReference type="EMBL" id="CP012543">
    <property type="protein sequence ID" value="QCD45818.1"/>
    <property type="molecule type" value="Genomic_DNA"/>
</dbReference>
<comment type="function">
    <text evidence="1">Catalyzes the pyruvoyl-dependent decarboxylation of aspartate to produce beta-alanine.</text>
</comment>
<dbReference type="KEGG" id="crx:CRECT_0108"/>
<proteinExistence type="inferred from homology"/>
<comment type="pathway">
    <text evidence="1">Cofactor biosynthesis; (R)-pantothenate biosynthesis; beta-alanine from L-aspartate: step 1/1.</text>
</comment>
<dbReference type="PIRSF" id="PIRSF006246">
    <property type="entry name" value="Asp_decarbox"/>
    <property type="match status" value="1"/>
</dbReference>
<dbReference type="UniPathway" id="UPA00028">
    <property type="reaction ID" value="UER00002"/>
</dbReference>
<dbReference type="RefSeq" id="WP_002943123.1">
    <property type="nucleotide sequence ID" value="NZ_CAUTXX010000172.1"/>
</dbReference>
<dbReference type="SUPFAM" id="SSF50692">
    <property type="entry name" value="ADC-like"/>
    <property type="match status" value="1"/>
</dbReference>
<sequence>MKIEILSSKIHRARVTDANLNYVGSVTIGPELIEAAGLCEYQKVEILNVNNGERFATYVIRGEKKGEICLNGAAARKVCVGDIVIIVAYAQISAKKAKNFEPKIVQVNAQNEIVK</sequence>
<dbReference type="GO" id="GO:0006523">
    <property type="term" value="P:alanine biosynthetic process"/>
    <property type="evidence" value="ECO:0007669"/>
    <property type="project" value="InterPro"/>
</dbReference>
<name>A0A6G5QJE5_CAMRE</name>
<keyword evidence="1 2" id="KW-0670">Pyruvate</keyword>
<evidence type="ECO:0000313" key="7">
    <source>
        <dbReference type="Proteomes" id="UP000502377"/>
    </source>
</evidence>
<feature type="chain" id="PRO_5041747721" description="Aspartate 1-decarboxylase beta chain" evidence="1 5">
    <location>
        <begin position="1"/>
        <end position="24"/>
    </location>
</feature>
<dbReference type="Pfam" id="PF02261">
    <property type="entry name" value="Asp_decarbox"/>
    <property type="match status" value="1"/>
</dbReference>
<dbReference type="PANTHER" id="PTHR21012">
    <property type="entry name" value="ASPARTATE 1-DECARBOXYLASE"/>
    <property type="match status" value="1"/>
</dbReference>
<feature type="active site" description="Schiff-base intermediate with substrate; via pyruvic acid" evidence="1 2">
    <location>
        <position position="25"/>
    </location>
</feature>
<gene>
    <name evidence="1 6" type="primary">panD</name>
    <name evidence="6" type="ORF">CRECT_0108</name>
</gene>
<dbReference type="NCBIfam" id="TIGR00223">
    <property type="entry name" value="panD"/>
    <property type="match status" value="1"/>
</dbReference>
<evidence type="ECO:0000256" key="5">
    <source>
        <dbReference type="PIRSR" id="PIRSR006246-5"/>
    </source>
</evidence>
<keyword evidence="1" id="KW-0566">Pantothenate biosynthesis</keyword>
<evidence type="ECO:0000256" key="3">
    <source>
        <dbReference type="PIRSR" id="PIRSR006246-2"/>
    </source>
</evidence>
<keyword evidence="1" id="KW-0865">Zymogen</keyword>
<dbReference type="EC" id="4.1.1.11" evidence="1"/>
<feature type="modified residue" description="Pyruvic acid (Ser)" evidence="1 4">
    <location>
        <position position="25"/>
    </location>
</feature>
<dbReference type="Proteomes" id="UP000502377">
    <property type="component" value="Chromosome"/>
</dbReference>
<comment type="subunit">
    <text evidence="1">Heterooctamer of four alpha and four beta subunits.</text>
</comment>
<dbReference type="InterPro" id="IPR003190">
    <property type="entry name" value="Asp_decarbox"/>
</dbReference>
<evidence type="ECO:0000256" key="2">
    <source>
        <dbReference type="PIRSR" id="PIRSR006246-1"/>
    </source>
</evidence>
<dbReference type="Gene3D" id="2.40.40.20">
    <property type="match status" value="1"/>
</dbReference>
<comment type="PTM">
    <text evidence="1 4">Is synthesized initially as an inactive proenzyme, which is activated by self-cleavage at a specific serine bond to produce a beta-subunit with a hydroxyl group at its C-terminus and an alpha-subunit with a pyruvoyl group at its N-terminus.</text>
</comment>
<keyword evidence="1" id="KW-0963">Cytoplasm</keyword>
<dbReference type="GO" id="GO:0015940">
    <property type="term" value="P:pantothenate biosynthetic process"/>
    <property type="evidence" value="ECO:0007669"/>
    <property type="project" value="UniProtKB-UniRule"/>
</dbReference>
<keyword evidence="1" id="KW-0068">Autocatalytic cleavage</keyword>
<reference evidence="6 7" key="1">
    <citation type="submission" date="2016-07" db="EMBL/GenBank/DDBJ databases">
        <title>Comparative genomics of the Campylobacter concisus group.</title>
        <authorList>
            <person name="Miller W.G."/>
            <person name="Yee E."/>
            <person name="Chapman M.H."/>
            <person name="Huynh S."/>
            <person name="Bono J.L."/>
            <person name="On S.L.W."/>
            <person name="StLeger J."/>
            <person name="Foster G."/>
            <person name="Parker C.T."/>
        </authorList>
    </citation>
    <scope>NUCLEOTIDE SEQUENCE [LARGE SCALE GENOMIC DNA]</scope>
    <source>
        <strain evidence="6 7">ATCC 33238</strain>
    </source>
</reference>
<dbReference type="AlphaFoldDB" id="A0A6G5QJE5"/>
<feature type="chain" id="PRO_5041747720" description="Aspartate 1-decarboxylase alpha chain" evidence="1 5">
    <location>
        <begin position="25"/>
        <end position="115"/>
    </location>
</feature>
<comment type="catalytic activity">
    <reaction evidence="1">
        <text>L-aspartate + H(+) = beta-alanine + CO2</text>
        <dbReference type="Rhea" id="RHEA:19497"/>
        <dbReference type="ChEBI" id="CHEBI:15378"/>
        <dbReference type="ChEBI" id="CHEBI:16526"/>
        <dbReference type="ChEBI" id="CHEBI:29991"/>
        <dbReference type="ChEBI" id="CHEBI:57966"/>
        <dbReference type="EC" id="4.1.1.11"/>
    </reaction>
</comment>
<keyword evidence="1 6" id="KW-0456">Lyase</keyword>
<feature type="binding site" evidence="1 3">
    <location>
        <position position="57"/>
    </location>
    <ligand>
        <name>substrate</name>
    </ligand>
</feature>
<accession>A0A6G5QJE5</accession>
<dbReference type="GO" id="GO:0004068">
    <property type="term" value="F:aspartate 1-decarboxylase activity"/>
    <property type="evidence" value="ECO:0007669"/>
    <property type="project" value="UniProtKB-UniRule"/>
</dbReference>
<keyword evidence="1" id="KW-0210">Decarboxylase</keyword>
<dbReference type="PANTHER" id="PTHR21012:SF0">
    <property type="entry name" value="ASPARTATE 1-DECARBOXYLASE"/>
    <property type="match status" value="1"/>
</dbReference>
<comment type="subcellular location">
    <subcellularLocation>
        <location evidence="1">Cytoplasm</location>
    </subcellularLocation>
</comment>
<dbReference type="GO" id="GO:0005829">
    <property type="term" value="C:cytosol"/>
    <property type="evidence" value="ECO:0007669"/>
    <property type="project" value="TreeGrafter"/>
</dbReference>
<feature type="active site" description="Proton donor" evidence="1 2">
    <location>
        <position position="58"/>
    </location>
</feature>
<keyword evidence="1 2" id="KW-0704">Schiff base</keyword>
<organism evidence="6 7">
    <name type="scientific">Campylobacter rectus</name>
    <name type="common">Wolinella recta</name>
    <dbReference type="NCBI Taxonomy" id="203"/>
    <lineage>
        <taxon>Bacteria</taxon>
        <taxon>Pseudomonadati</taxon>
        <taxon>Campylobacterota</taxon>
        <taxon>Epsilonproteobacteria</taxon>
        <taxon>Campylobacterales</taxon>
        <taxon>Campylobacteraceae</taxon>
        <taxon>Campylobacter</taxon>
    </lineage>
</organism>
<comment type="similarity">
    <text evidence="1">Belongs to the PanD family.</text>
</comment>
<comment type="cofactor">
    <cofactor evidence="1 2">
        <name>pyruvate</name>
        <dbReference type="ChEBI" id="CHEBI:15361"/>
    </cofactor>
    <text evidence="1 2">Binds 1 pyruvoyl group covalently per subunit.</text>
</comment>
<evidence type="ECO:0000313" key="6">
    <source>
        <dbReference type="EMBL" id="QCD45818.1"/>
    </source>
</evidence>